<dbReference type="Gene3D" id="3.90.230.10">
    <property type="entry name" value="Creatinase/methionine aminopeptidase superfamily"/>
    <property type="match status" value="1"/>
</dbReference>
<dbReference type="AlphaFoldDB" id="A0A0N7L8D1"/>
<dbReference type="SUPFAM" id="SSF55920">
    <property type="entry name" value="Creatinase/aminopeptidase"/>
    <property type="match status" value="1"/>
</dbReference>
<evidence type="ECO:0000256" key="2">
    <source>
        <dbReference type="ARBA" id="ARBA00008766"/>
    </source>
</evidence>
<dbReference type="InterPro" id="IPR000994">
    <property type="entry name" value="Pept_M24"/>
</dbReference>
<evidence type="ECO:0000256" key="5">
    <source>
        <dbReference type="ARBA" id="ARBA00023211"/>
    </source>
</evidence>
<evidence type="ECO:0000313" key="9">
    <source>
        <dbReference type="EMBL" id="CEG49539.1"/>
    </source>
</evidence>
<dbReference type="RefSeq" id="XP_024585908.1">
    <property type="nucleotide sequence ID" value="XM_024720739.1"/>
</dbReference>
<dbReference type="FunFam" id="3.40.350.10:FF:000001">
    <property type="entry name" value="Putative xaa-Pro aminopeptidase 1"/>
    <property type="match status" value="1"/>
</dbReference>
<dbReference type="FunFam" id="3.90.230.10:FF:000007">
    <property type="entry name" value="Xaa-Pro aminopeptidase P"/>
    <property type="match status" value="1"/>
</dbReference>
<dbReference type="GO" id="GO:0005737">
    <property type="term" value="C:cytoplasm"/>
    <property type="evidence" value="ECO:0007669"/>
    <property type="project" value="UniProtKB-ARBA"/>
</dbReference>
<feature type="domain" description="Peptidase M24" evidence="6">
    <location>
        <begin position="314"/>
        <end position="532"/>
    </location>
</feature>
<evidence type="ECO:0000256" key="3">
    <source>
        <dbReference type="ARBA" id="ARBA00022723"/>
    </source>
</evidence>
<organism evidence="9 10">
    <name type="scientific">Plasmopara halstedii</name>
    <name type="common">Downy mildew of sunflower</name>
    <dbReference type="NCBI Taxonomy" id="4781"/>
    <lineage>
        <taxon>Eukaryota</taxon>
        <taxon>Sar</taxon>
        <taxon>Stramenopiles</taxon>
        <taxon>Oomycota</taxon>
        <taxon>Peronosporomycetes</taxon>
        <taxon>Peronosporales</taxon>
        <taxon>Peronosporaceae</taxon>
        <taxon>Plasmopara</taxon>
    </lineage>
</organism>
<accession>A0A0N7L8D1</accession>
<dbReference type="PANTHER" id="PTHR43763">
    <property type="entry name" value="XAA-PRO AMINOPEPTIDASE 1"/>
    <property type="match status" value="1"/>
</dbReference>
<dbReference type="SUPFAM" id="SSF53092">
    <property type="entry name" value="Creatinase/prolidase N-terminal domain"/>
    <property type="match status" value="1"/>
</dbReference>
<dbReference type="Pfam" id="PF00557">
    <property type="entry name" value="Peptidase_M24"/>
    <property type="match status" value="1"/>
</dbReference>
<dbReference type="InterPro" id="IPR029149">
    <property type="entry name" value="Creatin/AminoP/Spt16_N"/>
</dbReference>
<dbReference type="Proteomes" id="UP000054928">
    <property type="component" value="Unassembled WGS sequence"/>
</dbReference>
<keyword evidence="9" id="KW-0031">Aminopeptidase</keyword>
<evidence type="ECO:0000313" key="10">
    <source>
        <dbReference type="Proteomes" id="UP000054928"/>
    </source>
</evidence>
<dbReference type="InterPro" id="IPR036005">
    <property type="entry name" value="Creatinase/aminopeptidase-like"/>
</dbReference>
<dbReference type="STRING" id="4781.A0A0N7L8D1"/>
<dbReference type="GO" id="GO:0070006">
    <property type="term" value="F:metalloaminopeptidase activity"/>
    <property type="evidence" value="ECO:0007669"/>
    <property type="project" value="InterPro"/>
</dbReference>
<dbReference type="CDD" id="cd01085">
    <property type="entry name" value="APP"/>
    <property type="match status" value="1"/>
</dbReference>
<dbReference type="InterPro" id="IPR050422">
    <property type="entry name" value="X-Pro_aminopeptidase_P"/>
</dbReference>
<dbReference type="Pfam" id="PF16189">
    <property type="entry name" value="Creatinase_N_2"/>
    <property type="match status" value="1"/>
</dbReference>
<keyword evidence="3" id="KW-0479">Metal-binding</keyword>
<name>A0A0N7L8D1_PLAHL</name>
<keyword evidence="9" id="KW-0645">Protease</keyword>
<comment type="similarity">
    <text evidence="2">Belongs to the peptidase M24B family.</text>
</comment>
<dbReference type="GO" id="GO:0046872">
    <property type="term" value="F:metal ion binding"/>
    <property type="evidence" value="ECO:0007669"/>
    <property type="project" value="UniProtKB-KW"/>
</dbReference>
<dbReference type="OrthoDB" id="9995434at2759"/>
<evidence type="ECO:0000256" key="4">
    <source>
        <dbReference type="ARBA" id="ARBA00022801"/>
    </source>
</evidence>
<dbReference type="EMBL" id="CCYD01003077">
    <property type="protein sequence ID" value="CEG49539.1"/>
    <property type="molecule type" value="Genomic_DNA"/>
</dbReference>
<keyword evidence="5" id="KW-0464">Manganese</keyword>
<evidence type="ECO:0000259" key="7">
    <source>
        <dbReference type="Pfam" id="PF01321"/>
    </source>
</evidence>
<reference evidence="10" key="1">
    <citation type="submission" date="2014-09" db="EMBL/GenBank/DDBJ databases">
        <authorList>
            <person name="Sharma Rahul"/>
            <person name="Thines Marco"/>
        </authorList>
    </citation>
    <scope>NUCLEOTIDE SEQUENCE [LARGE SCALE GENOMIC DNA]</scope>
</reference>
<keyword evidence="4" id="KW-0378">Hydrolase</keyword>
<dbReference type="PANTHER" id="PTHR43763:SF6">
    <property type="entry name" value="XAA-PRO AMINOPEPTIDASE 1"/>
    <property type="match status" value="1"/>
</dbReference>
<proteinExistence type="inferred from homology"/>
<dbReference type="OMA" id="LTHFRYT"/>
<dbReference type="InterPro" id="IPR032416">
    <property type="entry name" value="Peptidase_M24_C"/>
</dbReference>
<sequence length="610" mass="68011">MLASEKLCELRSLMNRTTVPLLPLRYLLGKTKGNGSKEFISRSFQAFVVDTADAHQSEYVGNAHKRREFLTGFTGSNGTALVTPNQALLWTDGRYFLQAEQELSDDWTLMKSEEPGVPSIEQWTKQNLPDDSCLAIDPHLTSVQAARKFAKELKDTKIELVALHESENLVDLIWNGRPSNLRKCVKDKGADAIILTALDDIAWLFNIRGNDVDFNPVVTSYAVVTSDEATLFLNAANQSEVTQHLGSSGVRIKPYSDVFNEVSTFVAANRNMKILVDPAQCNVAMFLAIPPANRKEDTSIILEQKAIKSAVEIEGMRQAHVRDGAALVKFFSWLENEMESGNEDQWDEVLVADKQEHFRKQMKNYVSLSFDTISSIGANGSIIHYSPKRGECAKMSTSAMYLNDSGAQYLDGTTDVTRTLHFGQPSAYEKACFTHVLKGHIALASTVFPDKIEGVRLDAIARAPLWQAGLDYRHGTGHGVGAFLNVHEKGVLLSFRLNPNGLKIQDGMIISNEPGYYEDNKFGIRIESVMVAKKASRVKSPLERDFCEFETLTMAPIQQKLIDVSLLTPTEIEWVDAYHKVVHDKLLPLLKDDPESHAYLIRETNPLSLS</sequence>
<keyword evidence="10" id="KW-1185">Reference proteome</keyword>
<dbReference type="Gene3D" id="3.40.350.10">
    <property type="entry name" value="Creatinase/prolidase N-terminal domain"/>
    <property type="match status" value="2"/>
</dbReference>
<dbReference type="InterPro" id="IPR033740">
    <property type="entry name" value="Pept_M24B"/>
</dbReference>
<dbReference type="Pfam" id="PF16188">
    <property type="entry name" value="Peptidase_M24_C"/>
    <property type="match status" value="1"/>
</dbReference>
<dbReference type="Pfam" id="PF01321">
    <property type="entry name" value="Creatinase_N"/>
    <property type="match status" value="1"/>
</dbReference>
<protein>
    <submittedName>
        <fullName evidence="9">Xaapro aminopeptidase</fullName>
    </submittedName>
</protein>
<evidence type="ECO:0000256" key="1">
    <source>
        <dbReference type="ARBA" id="ARBA00001936"/>
    </source>
</evidence>
<dbReference type="GeneID" id="36402352"/>
<evidence type="ECO:0000259" key="6">
    <source>
        <dbReference type="Pfam" id="PF00557"/>
    </source>
</evidence>
<feature type="domain" description="Creatinase N-terminal" evidence="7">
    <location>
        <begin position="65"/>
        <end position="161"/>
    </location>
</feature>
<evidence type="ECO:0000259" key="8">
    <source>
        <dbReference type="Pfam" id="PF16188"/>
    </source>
</evidence>
<comment type="cofactor">
    <cofactor evidence="1">
        <name>Mn(2+)</name>
        <dbReference type="ChEBI" id="CHEBI:29035"/>
    </cofactor>
</comment>
<feature type="domain" description="Peptidase M24 C-terminal" evidence="8">
    <location>
        <begin position="546"/>
        <end position="607"/>
    </location>
</feature>
<dbReference type="InterPro" id="IPR000587">
    <property type="entry name" value="Creatinase_N"/>
</dbReference>